<dbReference type="RefSeq" id="WP_380022010.1">
    <property type="nucleotide sequence ID" value="NZ_JBHSHD010000010.1"/>
</dbReference>
<feature type="chain" id="PRO_5045220386" evidence="4">
    <location>
        <begin position="16"/>
        <end position="715"/>
    </location>
</feature>
<protein>
    <submittedName>
        <fullName evidence="5">FG-GAP repeat protein</fullName>
    </submittedName>
</protein>
<evidence type="ECO:0000313" key="6">
    <source>
        <dbReference type="Proteomes" id="UP001595886"/>
    </source>
</evidence>
<keyword evidence="2" id="KW-0677">Repeat</keyword>
<dbReference type="InterPro" id="IPR013519">
    <property type="entry name" value="Int_alpha_beta-p"/>
</dbReference>
<keyword evidence="6" id="KW-1185">Reference proteome</keyword>
<evidence type="ECO:0000313" key="5">
    <source>
        <dbReference type="EMBL" id="MFC4821739.1"/>
    </source>
</evidence>
<dbReference type="InterPro" id="IPR028994">
    <property type="entry name" value="Integrin_alpha_N"/>
</dbReference>
<evidence type="ECO:0000256" key="2">
    <source>
        <dbReference type="ARBA" id="ARBA00022737"/>
    </source>
</evidence>
<keyword evidence="1 4" id="KW-0732">Signal</keyword>
<dbReference type="PANTHER" id="PTHR36220">
    <property type="entry name" value="UNNAMED PRODUCT"/>
    <property type="match status" value="1"/>
</dbReference>
<keyword evidence="3" id="KW-0325">Glycoprotein</keyword>
<sequence>MACVALLAGAIPLCAAAPQKPALSKSSAPADLRAAIRRTLGEDGWVQMQDFTEADPGFDPEFGVSVALHGTTAMVGAQQAKIGDNSGQGAVYVFEKSDGVWTRTQKLVSDDGQANDLFGDAIAFSGDTALIGAYGATINDNFAQGAVYVFTFAEGTWTQTQKIFLDDGQSNDNFGYSIGLSGTTAIIGADGAKVGTNEFQGAAFVYDGSSGSWTRTQKLTAGDGWIGDIFGYSVALDGDRAMIGAYGNNGYQGAVYVFGGSDGAWTQTQKLLAGDGSPNTYFGYATALSGSTLLVGAWGGNPGGNDMQGSVYVFTGSDGTWTQTQQLTASDGLPHDKFGHSVALQGTTALIGADGWSNSSAQGAVYAFDGSSGAFVETQRFVASDGAPSFQFGLPVTLDGDTALVGSWLWRSPEGTVPGKAYFFQYHGTPLPTYTVGGSVSGLAGSGLVLRQNGGDDLPIAADGDFTFATPVYDGSHYAVSIAAQPRDPAQTCSVANGNGTLAGANVANVVVTCVDSVIDYIFADGFESGGSATLAQTTDTAPVAQNSIACSHDSGGTTAENQYWRRYYFSEHGVTTMASVTSVDVAVEQTIGAPNMTVTLYTIPHSVTVDTIDLGQLTQIGQAVVASPADALLATVNVPVTGTVTDPVDSDLVVEVSTDDGTEDGTTFYIGSTTSAQTHPSFISSASCNIPYPTTTANVGYPDMHIIQAVNITD</sequence>
<dbReference type="PANTHER" id="PTHR36220:SF1">
    <property type="entry name" value="GAMMA TUBULIN COMPLEX COMPONENT C-TERMINAL DOMAIN-CONTAINING PROTEIN"/>
    <property type="match status" value="1"/>
</dbReference>
<dbReference type="EMBL" id="JBHSHD010000010">
    <property type="protein sequence ID" value="MFC4821739.1"/>
    <property type="molecule type" value="Genomic_DNA"/>
</dbReference>
<dbReference type="SMART" id="SM00191">
    <property type="entry name" value="Int_alpha"/>
    <property type="match status" value="5"/>
</dbReference>
<dbReference type="InterPro" id="IPR011043">
    <property type="entry name" value="Gal_Oxase/kelch_b-propeller"/>
</dbReference>
<dbReference type="Gene3D" id="2.130.10.130">
    <property type="entry name" value="Integrin alpha, N-terminal"/>
    <property type="match status" value="3"/>
</dbReference>
<proteinExistence type="predicted"/>
<gene>
    <name evidence="5" type="ORF">ACFO6Q_15535</name>
</gene>
<dbReference type="PROSITE" id="PS51470">
    <property type="entry name" value="FG_GAP"/>
    <property type="match status" value="1"/>
</dbReference>
<evidence type="ECO:0000256" key="1">
    <source>
        <dbReference type="ARBA" id="ARBA00022729"/>
    </source>
</evidence>
<evidence type="ECO:0000256" key="3">
    <source>
        <dbReference type="ARBA" id="ARBA00023180"/>
    </source>
</evidence>
<dbReference type="InterPro" id="IPR013517">
    <property type="entry name" value="FG-GAP"/>
</dbReference>
<dbReference type="SUPFAM" id="SSF50965">
    <property type="entry name" value="Galactose oxidase, central domain"/>
    <property type="match status" value="1"/>
</dbReference>
<feature type="signal peptide" evidence="4">
    <location>
        <begin position="1"/>
        <end position="15"/>
    </location>
</feature>
<reference evidence="6" key="1">
    <citation type="journal article" date="2019" name="Int. J. Syst. Evol. Microbiol.">
        <title>The Global Catalogue of Microorganisms (GCM) 10K type strain sequencing project: providing services to taxonomists for standard genome sequencing and annotation.</title>
        <authorList>
            <consortium name="The Broad Institute Genomics Platform"/>
            <consortium name="The Broad Institute Genome Sequencing Center for Infectious Disease"/>
            <person name="Wu L."/>
            <person name="Ma J."/>
        </authorList>
    </citation>
    <scope>NUCLEOTIDE SEQUENCE [LARGE SCALE GENOMIC DNA]</scope>
    <source>
        <strain evidence="6">CCUG 30340</strain>
    </source>
</reference>
<organism evidence="5 6">
    <name type="scientific">Dokdonella ginsengisoli</name>
    <dbReference type="NCBI Taxonomy" id="363846"/>
    <lineage>
        <taxon>Bacteria</taxon>
        <taxon>Pseudomonadati</taxon>
        <taxon>Pseudomonadota</taxon>
        <taxon>Gammaproteobacteria</taxon>
        <taxon>Lysobacterales</taxon>
        <taxon>Rhodanobacteraceae</taxon>
        <taxon>Dokdonella</taxon>
    </lineage>
</organism>
<evidence type="ECO:0000256" key="4">
    <source>
        <dbReference type="SAM" id="SignalP"/>
    </source>
</evidence>
<comment type="caution">
    <text evidence="5">The sequence shown here is derived from an EMBL/GenBank/DDBJ whole genome shotgun (WGS) entry which is preliminary data.</text>
</comment>
<accession>A0ABV9QZA8</accession>
<name>A0ABV9QZA8_9GAMM</name>
<dbReference type="Proteomes" id="UP001595886">
    <property type="component" value="Unassembled WGS sequence"/>
</dbReference>
<dbReference type="Pfam" id="PF14312">
    <property type="entry name" value="FG-GAP_2"/>
    <property type="match status" value="7"/>
</dbReference>